<dbReference type="GO" id="GO:0005886">
    <property type="term" value="C:plasma membrane"/>
    <property type="evidence" value="ECO:0007669"/>
    <property type="project" value="UniProtKB-SubCell"/>
</dbReference>
<comment type="similarity">
    <text evidence="2 7">Belongs to the MscS (TC 1.A.23) family.</text>
</comment>
<dbReference type="PANTHER" id="PTHR30221:SF1">
    <property type="entry name" value="SMALL-CONDUCTANCE MECHANOSENSITIVE CHANNEL"/>
    <property type="match status" value="1"/>
</dbReference>
<evidence type="ECO:0000313" key="13">
    <source>
        <dbReference type="Proteomes" id="UP000192491"/>
    </source>
</evidence>
<proteinExistence type="inferred from homology"/>
<dbReference type="Pfam" id="PF21082">
    <property type="entry name" value="MS_channel_3rd"/>
    <property type="match status" value="1"/>
</dbReference>
<keyword evidence="7" id="KW-0997">Cell inner membrane</keyword>
<feature type="domain" description="Mechanosensitive ion channel MscS" evidence="9">
    <location>
        <begin position="195"/>
        <end position="261"/>
    </location>
</feature>
<dbReference type="InterPro" id="IPR045275">
    <property type="entry name" value="MscS_archaea/bacteria_type"/>
</dbReference>
<evidence type="ECO:0000259" key="11">
    <source>
        <dbReference type="Pfam" id="PF21088"/>
    </source>
</evidence>
<evidence type="ECO:0000256" key="1">
    <source>
        <dbReference type="ARBA" id="ARBA00004651"/>
    </source>
</evidence>
<dbReference type="InterPro" id="IPR010920">
    <property type="entry name" value="LSM_dom_sf"/>
</dbReference>
<dbReference type="Gene3D" id="3.30.70.100">
    <property type="match status" value="1"/>
</dbReference>
<dbReference type="SUPFAM" id="SSF50182">
    <property type="entry name" value="Sm-like ribonucleoproteins"/>
    <property type="match status" value="1"/>
</dbReference>
<feature type="domain" description="Mechanosensitive ion channel MscS C-terminal" evidence="10">
    <location>
        <begin position="272"/>
        <end position="344"/>
    </location>
</feature>
<dbReference type="SUPFAM" id="SSF82861">
    <property type="entry name" value="Mechanosensitive channel protein MscS (YggB), transmembrane region"/>
    <property type="match status" value="1"/>
</dbReference>
<dbReference type="InterPro" id="IPR049278">
    <property type="entry name" value="MS_channel_C"/>
</dbReference>
<protein>
    <recommendedName>
        <fullName evidence="7">Small-conductance mechanosensitive channel</fullName>
    </recommendedName>
</protein>
<evidence type="ECO:0000256" key="7">
    <source>
        <dbReference type="RuleBase" id="RU369025"/>
    </source>
</evidence>
<dbReference type="Pfam" id="PF21088">
    <property type="entry name" value="MS_channel_1st"/>
    <property type="match status" value="1"/>
</dbReference>
<dbReference type="AlphaFoldDB" id="A0A1Y1QY31"/>
<feature type="domain" description="Mechanosensitive ion channel transmembrane helices 2/3" evidence="11">
    <location>
        <begin position="167"/>
        <end position="194"/>
    </location>
</feature>
<evidence type="ECO:0000256" key="3">
    <source>
        <dbReference type="ARBA" id="ARBA00022475"/>
    </source>
</evidence>
<dbReference type="InterPro" id="IPR049142">
    <property type="entry name" value="MS_channel_1st"/>
</dbReference>
<keyword evidence="7" id="KW-0407">Ion channel</keyword>
<dbReference type="PANTHER" id="PTHR30221">
    <property type="entry name" value="SMALL-CONDUCTANCE MECHANOSENSITIVE CHANNEL"/>
    <property type="match status" value="1"/>
</dbReference>
<dbReference type="Pfam" id="PF00924">
    <property type="entry name" value="MS_channel_2nd"/>
    <property type="match status" value="1"/>
</dbReference>
<evidence type="ECO:0000256" key="5">
    <source>
        <dbReference type="ARBA" id="ARBA00022989"/>
    </source>
</evidence>
<evidence type="ECO:0000313" key="12">
    <source>
        <dbReference type="EMBL" id="OQX16364.1"/>
    </source>
</evidence>
<dbReference type="InterPro" id="IPR011066">
    <property type="entry name" value="MscS_channel_C_sf"/>
</dbReference>
<keyword evidence="7" id="KW-0813">Transport</keyword>
<comment type="function">
    <text evidence="7">Mechanosensitive channel that participates in the regulation of osmotic pressure changes within the cell, opening in response to stretch forces in the membrane lipid bilayer, without the need for other proteins. Contributes to normal resistance to hypoosmotic shock. Forms an ion channel of 1.0 nanosiemens conductance with a slight preference for anions.</text>
</comment>
<sequence>MFEAIKAWLQPYIDLLQPYFNEITGAFSDYTYLQAAFLATLGYVIGRFLARYLPELLHSSLGSVNIKMSDDVVALTRFPLFNLTFFSGLLLAVHVSNLNIAVAFALKSILKSTMIAVIGLFIYRLGKLSLEHIAHHRDKRGIIQPQTLPLFTNAVMVFVLVGASHQIFAVWHVDMTALLASAGIAGLAIGMASKDMLADVIAGILILTDSPYRLNDIIWVNDKGVKGKVTRIGIRSTRILTGDNMEIIIPNAVMGNSRIMNETSAPDSGFRVKLEISTASGVNSETVRALLLNVTSQHKDVLQDKPQVVHLIHFNQDSATFRLLCWVEHTDKQAAVAAQLREAIYTRLLQDSIPLGQAVQEIAITQFPDSRQEIAIKEMPDSSRTIYVKEVPNLFGAPPSKKPENTTPEVSS</sequence>
<organism evidence="12 13">
    <name type="scientific">Thiothrix lacustris</name>
    <dbReference type="NCBI Taxonomy" id="525917"/>
    <lineage>
        <taxon>Bacteria</taxon>
        <taxon>Pseudomonadati</taxon>
        <taxon>Pseudomonadota</taxon>
        <taxon>Gammaproteobacteria</taxon>
        <taxon>Thiotrichales</taxon>
        <taxon>Thiotrichaceae</taxon>
        <taxon>Thiothrix</taxon>
    </lineage>
</organism>
<keyword evidence="4 7" id="KW-0812">Transmembrane</keyword>
<dbReference type="InterPro" id="IPR023408">
    <property type="entry name" value="MscS_beta-dom_sf"/>
</dbReference>
<feature type="transmembrane region" description="Helical" evidence="7">
    <location>
        <begin position="175"/>
        <end position="192"/>
    </location>
</feature>
<evidence type="ECO:0000256" key="4">
    <source>
        <dbReference type="ARBA" id="ARBA00022692"/>
    </source>
</evidence>
<accession>A0A1Y1QY31</accession>
<name>A0A1Y1QY31_9GAMM</name>
<evidence type="ECO:0000259" key="9">
    <source>
        <dbReference type="Pfam" id="PF00924"/>
    </source>
</evidence>
<comment type="subunit">
    <text evidence="7">Homoheptamer.</text>
</comment>
<comment type="caution">
    <text evidence="12">The sequence shown here is derived from an EMBL/GenBank/DDBJ whole genome shotgun (WGS) entry which is preliminary data.</text>
</comment>
<feature type="transmembrane region" description="Helical" evidence="7">
    <location>
        <begin position="74"/>
        <end position="94"/>
    </location>
</feature>
<feature type="transmembrane region" description="Helical" evidence="7">
    <location>
        <begin position="147"/>
        <end position="169"/>
    </location>
</feature>
<dbReference type="GO" id="GO:0008381">
    <property type="term" value="F:mechanosensitive monoatomic ion channel activity"/>
    <property type="evidence" value="ECO:0007669"/>
    <property type="project" value="InterPro"/>
</dbReference>
<feature type="transmembrane region" description="Helical" evidence="7">
    <location>
        <begin position="32"/>
        <end position="53"/>
    </location>
</feature>
<dbReference type="EMBL" id="MTEJ01000005">
    <property type="protein sequence ID" value="OQX16364.1"/>
    <property type="molecule type" value="Genomic_DNA"/>
</dbReference>
<gene>
    <name evidence="12" type="ORF">BWK73_03975</name>
</gene>
<dbReference type="Gene3D" id="1.10.287.1260">
    <property type="match status" value="1"/>
</dbReference>
<feature type="region of interest" description="Disordered" evidence="8">
    <location>
        <begin position="393"/>
        <end position="412"/>
    </location>
</feature>
<keyword evidence="3" id="KW-1003">Cell membrane</keyword>
<keyword evidence="7" id="KW-0406">Ion transport</keyword>
<keyword evidence="5 7" id="KW-1133">Transmembrane helix</keyword>
<evidence type="ECO:0000256" key="8">
    <source>
        <dbReference type="SAM" id="MobiDB-lite"/>
    </source>
</evidence>
<keyword evidence="6 7" id="KW-0472">Membrane</keyword>
<evidence type="ECO:0000256" key="2">
    <source>
        <dbReference type="ARBA" id="ARBA00008017"/>
    </source>
</evidence>
<dbReference type="InterPro" id="IPR006685">
    <property type="entry name" value="MscS_channel_2nd"/>
</dbReference>
<evidence type="ECO:0000259" key="10">
    <source>
        <dbReference type="Pfam" id="PF21082"/>
    </source>
</evidence>
<dbReference type="SUPFAM" id="SSF82689">
    <property type="entry name" value="Mechanosensitive channel protein MscS (YggB), C-terminal domain"/>
    <property type="match status" value="1"/>
</dbReference>
<dbReference type="Proteomes" id="UP000192491">
    <property type="component" value="Unassembled WGS sequence"/>
</dbReference>
<dbReference type="InterPro" id="IPR011014">
    <property type="entry name" value="MscS_channel_TM-2"/>
</dbReference>
<feature type="transmembrane region" description="Helical" evidence="7">
    <location>
        <begin position="100"/>
        <end position="126"/>
    </location>
</feature>
<comment type="caution">
    <text evidence="7">Lacks conserved residue(s) required for the propagation of feature annotation.</text>
</comment>
<reference evidence="12 13" key="1">
    <citation type="submission" date="2017-01" db="EMBL/GenBank/DDBJ databases">
        <title>Novel large sulfur bacteria in the metagenomes of groundwater-fed chemosynthetic microbial mats in the Lake Huron basin.</title>
        <authorList>
            <person name="Sharrar A.M."/>
            <person name="Flood B.E."/>
            <person name="Bailey J.V."/>
            <person name="Jones D.S."/>
            <person name="Biddanda B."/>
            <person name="Ruberg S.A."/>
            <person name="Marcus D.N."/>
            <person name="Dick G.J."/>
        </authorList>
    </citation>
    <scope>NUCLEOTIDE SEQUENCE [LARGE SCALE GENOMIC DNA]</scope>
    <source>
        <strain evidence="12">A8</strain>
    </source>
</reference>
<comment type="subcellular location">
    <subcellularLocation>
        <location evidence="7">Cell inner membrane</location>
        <topology evidence="7">Multi-pass membrane protein</topology>
    </subcellularLocation>
    <subcellularLocation>
        <location evidence="1">Cell membrane</location>
        <topology evidence="1">Multi-pass membrane protein</topology>
    </subcellularLocation>
</comment>
<dbReference type="Gene3D" id="2.30.30.60">
    <property type="match status" value="1"/>
</dbReference>
<evidence type="ECO:0000256" key="6">
    <source>
        <dbReference type="ARBA" id="ARBA00023136"/>
    </source>
</evidence>